<dbReference type="InterPro" id="IPR032627">
    <property type="entry name" value="DUF4876"/>
</dbReference>
<protein>
    <submittedName>
        <fullName evidence="2">DUF4876 domain-containing protein</fullName>
    </submittedName>
</protein>
<reference evidence="2" key="1">
    <citation type="submission" date="2020-10" db="EMBL/GenBank/DDBJ databases">
        <authorList>
            <person name="Gilroy R."/>
        </authorList>
    </citation>
    <scope>NUCLEOTIDE SEQUENCE</scope>
    <source>
        <strain evidence="2">B1-13419</strain>
    </source>
</reference>
<dbReference type="EMBL" id="JADIMD010000124">
    <property type="protein sequence ID" value="MBO8475348.1"/>
    <property type="molecule type" value="Genomic_DNA"/>
</dbReference>
<dbReference type="PROSITE" id="PS51257">
    <property type="entry name" value="PROKAR_LIPOPROTEIN"/>
    <property type="match status" value="1"/>
</dbReference>
<comment type="caution">
    <text evidence="2">The sequence shown here is derived from an EMBL/GenBank/DDBJ whole genome shotgun (WGS) entry which is preliminary data.</text>
</comment>
<evidence type="ECO:0000313" key="2">
    <source>
        <dbReference type="EMBL" id="MBO8475348.1"/>
    </source>
</evidence>
<evidence type="ECO:0000256" key="1">
    <source>
        <dbReference type="SAM" id="SignalP"/>
    </source>
</evidence>
<sequence length="439" mass="48172">MKRIIIFMMVAAAMVAVSCEKTPSNPPVEVQISLMLDGEIYAEDGITVALASQGNSASYEAVTTAGIAKFTVIPGLYNATASFRTTEGTTNTVYNGTAAITVVSGGENAFELNLSTSQTNPLIIKELYTGGCQKNDESGYYRHDSYVILYNNSDAEIDISNVAFAFATPANSNATNKYIVDGELTYASQGWIPAGWDIWWFDSQVTLAPYSQIVVAIDGAINHTETYTNSVDLSDGSYYAMYDPEAFGEKYMQARYPNPSDAIPSSHYLQTYLYGMGNAWPISDTSPAFYILEYADIEAYSMDDANYDRTENAKLPVVKVKNEWVRDAVEVFTAGKEADNQKRFPANIDAGYIYYTTNYGYTIYRNVDKEATEALAENEGKLVYNYTGGTDEVDATYGNTDPSGIDAEASIANGAHIIYKDTNNSSADFHQRRVASLKK</sequence>
<keyword evidence="1" id="KW-0732">Signal</keyword>
<accession>A0A9D9IPC3</accession>
<name>A0A9D9IPC3_9BACT</name>
<reference evidence="2" key="2">
    <citation type="journal article" date="2021" name="PeerJ">
        <title>Extensive microbial diversity within the chicken gut microbiome revealed by metagenomics and culture.</title>
        <authorList>
            <person name="Gilroy R."/>
            <person name="Ravi A."/>
            <person name="Getino M."/>
            <person name="Pursley I."/>
            <person name="Horton D.L."/>
            <person name="Alikhan N.F."/>
            <person name="Baker D."/>
            <person name="Gharbi K."/>
            <person name="Hall N."/>
            <person name="Watson M."/>
            <person name="Adriaenssens E.M."/>
            <person name="Foster-Nyarko E."/>
            <person name="Jarju S."/>
            <person name="Secka A."/>
            <person name="Antonio M."/>
            <person name="Oren A."/>
            <person name="Chaudhuri R.R."/>
            <person name="La Ragione R."/>
            <person name="Hildebrand F."/>
            <person name="Pallen M.J."/>
        </authorList>
    </citation>
    <scope>NUCLEOTIDE SEQUENCE</scope>
    <source>
        <strain evidence="2">B1-13419</strain>
    </source>
</reference>
<proteinExistence type="predicted"/>
<dbReference type="Proteomes" id="UP000823757">
    <property type="component" value="Unassembled WGS sequence"/>
</dbReference>
<gene>
    <name evidence="2" type="ORF">IAB91_08685</name>
</gene>
<evidence type="ECO:0000313" key="3">
    <source>
        <dbReference type="Proteomes" id="UP000823757"/>
    </source>
</evidence>
<organism evidence="2 3">
    <name type="scientific">Candidatus Cryptobacteroides faecigallinarum</name>
    <dbReference type="NCBI Taxonomy" id="2840763"/>
    <lineage>
        <taxon>Bacteria</taxon>
        <taxon>Pseudomonadati</taxon>
        <taxon>Bacteroidota</taxon>
        <taxon>Bacteroidia</taxon>
        <taxon>Bacteroidales</taxon>
        <taxon>Candidatus Cryptobacteroides</taxon>
    </lineage>
</organism>
<feature type="signal peptide" evidence="1">
    <location>
        <begin position="1"/>
        <end position="18"/>
    </location>
</feature>
<dbReference type="AlphaFoldDB" id="A0A9D9IPC3"/>
<dbReference type="Pfam" id="PF16215">
    <property type="entry name" value="DUF4876"/>
    <property type="match status" value="1"/>
</dbReference>
<feature type="chain" id="PRO_5039086130" evidence="1">
    <location>
        <begin position="19"/>
        <end position="439"/>
    </location>
</feature>